<dbReference type="AlphaFoldDB" id="A0A426DRD5"/>
<protein>
    <submittedName>
        <fullName evidence="1">Uncharacterized protein</fullName>
    </submittedName>
</protein>
<evidence type="ECO:0000313" key="2">
    <source>
        <dbReference type="Proteomes" id="UP000274920"/>
    </source>
</evidence>
<name>A0A426DRD5_9FIRM</name>
<reference evidence="1" key="1">
    <citation type="submission" date="2018-10" db="EMBL/GenBank/DDBJ databases">
        <title>Schaedlerella arabinophila gen. nov. sp. nov., isolated from the mouse intestinal tract and comparative analysis with the genome of the closely related altered Schaedler flora strain ASF502.</title>
        <authorList>
            <person name="Miyake S."/>
            <person name="Soh M."/>
            <person name="Seedorf H."/>
        </authorList>
    </citation>
    <scope>NUCLEOTIDE SEQUENCE [LARGE SCALE GENOMIC DNA]</scope>
    <source>
        <strain evidence="1">DSM 106076</strain>
    </source>
</reference>
<comment type="caution">
    <text evidence="1">The sequence shown here is derived from an EMBL/GenBank/DDBJ whole genome shotgun (WGS) entry which is preliminary data.</text>
</comment>
<organism evidence="1 2">
    <name type="scientific">Schaedlerella arabinosiphila</name>
    <dbReference type="NCBI Taxonomy" id="2044587"/>
    <lineage>
        <taxon>Bacteria</taxon>
        <taxon>Bacillati</taxon>
        <taxon>Bacillota</taxon>
        <taxon>Clostridia</taxon>
        <taxon>Lachnospirales</taxon>
        <taxon>Lachnospiraceae</taxon>
        <taxon>Schaedlerella</taxon>
    </lineage>
</organism>
<sequence>MDKFDRIIEFAMKKDVELYTSMPSGWRRIIGALTAPCGSTWIYNGKSYFSGERKTALLVKEDCLE</sequence>
<dbReference type="EMBL" id="RHJS01000002">
    <property type="protein sequence ID" value="RRK35316.1"/>
    <property type="molecule type" value="Genomic_DNA"/>
</dbReference>
<dbReference type="Proteomes" id="UP000274920">
    <property type="component" value="Unassembled WGS sequence"/>
</dbReference>
<gene>
    <name evidence="1" type="ORF">EBB54_12220</name>
</gene>
<proteinExistence type="predicted"/>
<keyword evidence="2" id="KW-1185">Reference proteome</keyword>
<evidence type="ECO:0000313" key="1">
    <source>
        <dbReference type="EMBL" id="RRK35316.1"/>
    </source>
</evidence>
<accession>A0A426DRD5</accession>